<accession>A0A075NVM4</accession>
<dbReference type="EMBL" id="CP008849">
    <property type="protein sequence ID" value="AIF97478.1"/>
    <property type="molecule type" value="Genomic_DNA"/>
</dbReference>
<dbReference type="eggNOG" id="ENOG5033PCH">
    <property type="taxonomic scope" value="Bacteria"/>
</dbReference>
<name>A0A075NVM4_9ALTE</name>
<organism evidence="3 4">
    <name type="scientific">Alteromonas australica</name>
    <dbReference type="NCBI Taxonomy" id="589873"/>
    <lineage>
        <taxon>Bacteria</taxon>
        <taxon>Pseudomonadati</taxon>
        <taxon>Pseudomonadota</taxon>
        <taxon>Gammaproteobacteria</taxon>
        <taxon>Alteromonadales</taxon>
        <taxon>Alteromonadaceae</taxon>
        <taxon>Alteromonas/Salinimonas group</taxon>
        <taxon>Alteromonas</taxon>
    </lineage>
</organism>
<dbReference type="Gene3D" id="1.20.120.1490">
    <property type="match status" value="1"/>
</dbReference>
<dbReference type="GeneID" id="78257066"/>
<evidence type="ECO:0000313" key="4">
    <source>
        <dbReference type="Proteomes" id="UP000056090"/>
    </source>
</evidence>
<evidence type="ECO:0000313" key="3">
    <source>
        <dbReference type="EMBL" id="AIF97478.1"/>
    </source>
</evidence>
<reference evidence="3 4" key="1">
    <citation type="submission" date="2014-06" db="EMBL/GenBank/DDBJ databases">
        <title>Genomes of Alteromonas australica, a world apart.</title>
        <authorList>
            <person name="Gonzaga A."/>
            <person name="Lopez-Perez M."/>
            <person name="Rodriguez-Valera F."/>
        </authorList>
    </citation>
    <scope>NUCLEOTIDE SEQUENCE [LARGE SCALE GENOMIC DNA]</scope>
    <source>
        <strain evidence="3 4">H 17</strain>
    </source>
</reference>
<evidence type="ECO:0000256" key="2">
    <source>
        <dbReference type="SAM" id="SignalP"/>
    </source>
</evidence>
<dbReference type="KEGG" id="aal:EP13_01485"/>
<keyword evidence="2" id="KW-0732">Signal</keyword>
<dbReference type="RefSeq" id="WP_044055652.1">
    <property type="nucleotide sequence ID" value="NZ_CBCSKJ010000005.1"/>
</dbReference>
<proteinExistence type="predicted"/>
<sequence length="281" mass="30875">MNNRVYHQPYRIAVIVTLVLVSVLFTTACSAVPQSTEPDKKTNSSETKETQPELNVDDFAKIQTALHSLDNSLATQPKSNESVNPSDTSVSLNTSSMPLSATNTMKMGKSKNKGMMPMRGKSCMGMMCKMMMKNSSMMGTPPEQNKTQISGSPLNESLPGVSGALHLYHVGEQAFFLNHKETLELTDGQYQTLLTIRTEWESTQQSFTLQRSALEASLWELTAQGLPQYDNIKDTIAEIEATNSALRLQFITSVGKAVSVLTPSQIAKINSLWMAEQTGEL</sequence>
<feature type="compositionally biased region" description="Low complexity" evidence="1">
    <location>
        <begin position="102"/>
        <end position="117"/>
    </location>
</feature>
<feature type="region of interest" description="Disordered" evidence="1">
    <location>
        <begin position="71"/>
        <end position="117"/>
    </location>
</feature>
<keyword evidence="4" id="KW-1185">Reference proteome</keyword>
<feature type="chain" id="PRO_5001707844" evidence="2">
    <location>
        <begin position="32"/>
        <end position="281"/>
    </location>
</feature>
<dbReference type="PROSITE" id="PS51257">
    <property type="entry name" value="PROKAR_LIPOPROTEIN"/>
    <property type="match status" value="1"/>
</dbReference>
<protein>
    <submittedName>
        <fullName evidence="3">Uncharacterized protein</fullName>
    </submittedName>
</protein>
<gene>
    <name evidence="3" type="ORF">EP13_01485</name>
</gene>
<feature type="signal peptide" evidence="2">
    <location>
        <begin position="1"/>
        <end position="31"/>
    </location>
</feature>
<evidence type="ECO:0000256" key="1">
    <source>
        <dbReference type="SAM" id="MobiDB-lite"/>
    </source>
</evidence>
<dbReference type="Proteomes" id="UP000056090">
    <property type="component" value="Chromosome"/>
</dbReference>
<feature type="region of interest" description="Disordered" evidence="1">
    <location>
        <begin position="32"/>
        <end position="55"/>
    </location>
</feature>
<feature type="compositionally biased region" description="Basic and acidic residues" evidence="1">
    <location>
        <begin position="37"/>
        <end position="51"/>
    </location>
</feature>
<feature type="compositionally biased region" description="Polar residues" evidence="1">
    <location>
        <begin position="71"/>
        <end position="101"/>
    </location>
</feature>
<dbReference type="AlphaFoldDB" id="A0A075NVM4"/>